<keyword evidence="4" id="KW-1185">Reference proteome</keyword>
<reference evidence="3 4" key="1">
    <citation type="journal article" date="2018" name="MBio">
        <title>Comparative Genomics Reveals the Core Gene Toolbox for the Fungus-Insect Symbiosis.</title>
        <authorList>
            <person name="Wang Y."/>
            <person name="Stata M."/>
            <person name="Wang W."/>
            <person name="Stajich J.E."/>
            <person name="White M.M."/>
            <person name="Moncalvo J.M."/>
        </authorList>
    </citation>
    <scope>NUCLEOTIDE SEQUENCE [LARGE SCALE GENOMIC DNA]</scope>
    <source>
        <strain evidence="3 4">AUS-126-30</strain>
    </source>
</reference>
<evidence type="ECO:0000259" key="2">
    <source>
        <dbReference type="Pfam" id="PF25431"/>
    </source>
</evidence>
<evidence type="ECO:0000256" key="1">
    <source>
        <dbReference type="SAM" id="MobiDB-lite"/>
    </source>
</evidence>
<protein>
    <recommendedName>
        <fullName evidence="2">C17orf113 probable zinc finger domain-containing protein</fullName>
    </recommendedName>
</protein>
<feature type="compositionally biased region" description="Polar residues" evidence="1">
    <location>
        <begin position="111"/>
        <end position="120"/>
    </location>
</feature>
<gene>
    <name evidence="3" type="ORF">BB558_001291</name>
</gene>
<feature type="domain" description="C17orf113 probable zinc finger" evidence="2">
    <location>
        <begin position="43"/>
        <end position="98"/>
    </location>
</feature>
<evidence type="ECO:0000313" key="3">
    <source>
        <dbReference type="EMBL" id="PWA02559.1"/>
    </source>
</evidence>
<dbReference type="Proteomes" id="UP000245591">
    <property type="component" value="Unassembled WGS sequence"/>
</dbReference>
<proteinExistence type="predicted"/>
<dbReference type="EMBL" id="MBFU01000072">
    <property type="protein sequence ID" value="PWA02559.1"/>
    <property type="molecule type" value="Genomic_DNA"/>
</dbReference>
<organism evidence="3 4">
    <name type="scientific">Smittium angustum</name>
    <dbReference type="NCBI Taxonomy" id="133377"/>
    <lineage>
        <taxon>Eukaryota</taxon>
        <taxon>Fungi</taxon>
        <taxon>Fungi incertae sedis</taxon>
        <taxon>Zoopagomycota</taxon>
        <taxon>Kickxellomycotina</taxon>
        <taxon>Harpellomycetes</taxon>
        <taxon>Harpellales</taxon>
        <taxon>Legeriomycetaceae</taxon>
        <taxon>Smittium</taxon>
    </lineage>
</organism>
<feature type="region of interest" description="Disordered" evidence="1">
    <location>
        <begin position="85"/>
        <end position="131"/>
    </location>
</feature>
<sequence>MNNDNENIEKAVEEIPRGTKKVAKSLMPKGKRRFNLWWLKDRSWLTYDQEKNVMRCTLCISSKRSNQFAREGSRNFKTSALVDHEKSNDHQLSISQPNQNSTDPKLEVKSPESSSNTKRSGSPPPEPNNIKKHSTMILSAKELNITHLANVVEAIELENSSKDPTIPIPENNLSHVNFNVLSNSLSSSNDDNKGIVSAQINNKNQENDLRLNYFNNYPNKTEENSKILNEDINKEKEMDVDNLDQNIKALNNIHNHDTSNLLISERFEYTRILEKFVGNLVDLVSISVKKGSGLEIPSELISKTARFECDLEEVIFSELKKTLCPLKLLNHTSSVVKDKIENGAKKSPAFSIILDSSIAKLLNDLTSVISIYIVHLENSHEDSLVLKSVVKYWKTIDFERIDPSLRCHKNLCQKGIELGVLFLLRQANIDTNLLVSISFDEKLKGNNYTCPRHEESFSYIENIQNSSKNTNVTEDMGYTIDKGMNDFERNGVYTGNSSTSIAKESNVNSAFSKSTTIENNISKGQKFDVIKLTNIHSELLFLSEHTFIAVQNSIPEFKHFVNTFSLLCFFINVNSNRFLFLGDEMILQIKKAFYNVDSVSNQSLYKKIVNLELFLHINLLAITKSIADIIDITNDTLNLYCGKHAYDGYPGSFEERNKAKPAYNIKNISIPIYNGWKVIGEIDSSIFVEMSEQLHNYNFLGILHFLADLTSLFKTLNNSIKKVSFDNLDILEYSNTKKNVFSDSNAEISTNSALNSNTNPNATTNLGSNQNKHKTTSINSRNPNIFANDFTKNIENQASISLINYYLSLKNKNFAEQNKHNSRNQSLDFILNSSTTKNIDTTNEFTKSENVYTNSNGNKNFSPANFGALSTSKLSQIVNNSNENQPPQGNGGFRTSSPYKSGYPSPNLSISMHMISNDLETVEESKQQYTQRVESLIVQISELYVKIYRMRPYYPNDSPNEFSRNANREQDWIYQSEEQFGHFPVKLNGFNLNRFQSMILYHYKYYSNAYNGFDDCDHHFWFKNVYVINYNPESSAIKLGSIIGRISEIVVDDIKERFSYKEMGKIKSLNMLWDHKNFPTTIEEFSSFGLNEIEYLSRFLFSGSGRNFVDEKILKQEWVDFCQYVYHLAICIQSPELCNCDFIGEFSHGIPTSTNSQNYKSSNNNKNWRLRIAVDPFFKNLIRDFSSEKEFCASGDTSSKNYMGFGSGIDPLYGNNGKKMAFYGLDHLAYLKQVYFSMIYLPAPDEFLENRNGYGLYDNRSRGDFGNAGISSFNNQSKNQLNYETGNRTNENFNKGSYQNVTHGIYVEDNTSSYRNMNSNGHNYSGSNSDSNMDMFFGLEGSVGDKIRDSVRSNIEQGFKSTSNNYWSRPNEGNFQAINDQDSQKYSSTRNGNCGQDKKTKSDDSNGKINNSSSLGFLPATFPNLQKLAAAWHVLPLSRVEKLDKIHNNMGLVITSAVSYIIYKIINKANSVVVSEEPRKLEIRKKGFCCSFDKASINDRTGMHSPSDFLFSKITNENHGQHNSIPSNTSFKSNEMFGFSSGNPCDSYSSECYFCTVLSEIPDDLQNALINICSINKCSCLARLCHSKEGKGKYEYNCLPEKTIRSVDLKSQKRLEYLYLACSEIQANFSRLDAPMSMSLNFHSGSMHSNIYEKLDRTDPDYLHIKNVITDYVVTTLDMFIRVYFES</sequence>
<feature type="region of interest" description="Disordered" evidence="1">
    <location>
        <begin position="879"/>
        <end position="900"/>
    </location>
</feature>
<accession>A0A2U1JC13</accession>
<dbReference type="Pfam" id="PF25431">
    <property type="entry name" value="zf-C17orf113"/>
    <property type="match status" value="1"/>
</dbReference>
<feature type="compositionally biased region" description="Polar residues" evidence="1">
    <location>
        <begin position="90"/>
        <end position="103"/>
    </location>
</feature>
<feature type="region of interest" description="Disordered" evidence="1">
    <location>
        <begin position="1360"/>
        <end position="1408"/>
    </location>
</feature>
<evidence type="ECO:0000313" key="4">
    <source>
        <dbReference type="Proteomes" id="UP000245591"/>
    </source>
</evidence>
<feature type="region of interest" description="Disordered" evidence="1">
    <location>
        <begin position="751"/>
        <end position="780"/>
    </location>
</feature>
<feature type="compositionally biased region" description="Polar residues" evidence="1">
    <location>
        <begin position="1360"/>
        <end position="1394"/>
    </location>
</feature>
<comment type="caution">
    <text evidence="3">The sequence shown here is derived from an EMBL/GenBank/DDBJ whole genome shotgun (WGS) entry which is preliminary data.</text>
</comment>
<feature type="compositionally biased region" description="Basic and acidic residues" evidence="1">
    <location>
        <begin position="1396"/>
        <end position="1406"/>
    </location>
</feature>
<dbReference type="InterPro" id="IPR057456">
    <property type="entry name" value="Znf_C17orf113"/>
</dbReference>
<name>A0A2U1JC13_SMIAN</name>